<keyword evidence="1" id="KW-1133">Transmembrane helix</keyword>
<feature type="transmembrane region" description="Helical" evidence="1">
    <location>
        <begin position="68"/>
        <end position="89"/>
    </location>
</feature>
<accession>A0A538SP45</accession>
<organism evidence="2 3">
    <name type="scientific">Eiseniibacteriota bacterium</name>
    <dbReference type="NCBI Taxonomy" id="2212470"/>
    <lineage>
        <taxon>Bacteria</taxon>
        <taxon>Candidatus Eiseniibacteriota</taxon>
    </lineage>
</organism>
<gene>
    <name evidence="2" type="ORF">E6K74_09875</name>
</gene>
<dbReference type="AlphaFoldDB" id="A0A538SP45"/>
<evidence type="ECO:0000313" key="2">
    <source>
        <dbReference type="EMBL" id="TMQ53136.1"/>
    </source>
</evidence>
<protein>
    <recommendedName>
        <fullName evidence="4">Energy-coupling factor transporter transmembrane protein EcfT</fullName>
    </recommendedName>
</protein>
<feature type="transmembrane region" description="Helical" evidence="1">
    <location>
        <begin position="23"/>
        <end position="56"/>
    </location>
</feature>
<evidence type="ECO:0000313" key="3">
    <source>
        <dbReference type="Proteomes" id="UP000319829"/>
    </source>
</evidence>
<sequence>MPGSPEPDDLHLKPSRTRALHPLAWLFSLAVLCAGLAMCRSWIDLAAAAFILAFVALRAERRSARREAPLLGLAAIVFLAHVVAAGRGFRSAVEPAAVIAFRLLALLYFLRWAARAALGRVARWLMGIQPPARPRFVLLLVESARLTAALLPLALHEAEQHMTALRARGIRVGRGLRGIARYLVAWFLPFLGTMLRVSDAFADALITRGYVTGRARRTGLDLAWGLKEWAAVLGSAGATTWFLRGF</sequence>
<name>A0A538SP45_UNCEI</name>
<reference evidence="2 3" key="1">
    <citation type="journal article" date="2019" name="Nat. Microbiol.">
        <title>Mediterranean grassland soil C-N compound turnover is dependent on rainfall and depth, and is mediated by genomically divergent microorganisms.</title>
        <authorList>
            <person name="Diamond S."/>
            <person name="Andeer P.F."/>
            <person name="Li Z."/>
            <person name="Crits-Christoph A."/>
            <person name="Burstein D."/>
            <person name="Anantharaman K."/>
            <person name="Lane K.R."/>
            <person name="Thomas B.C."/>
            <person name="Pan C."/>
            <person name="Northen T.R."/>
            <person name="Banfield J.F."/>
        </authorList>
    </citation>
    <scope>NUCLEOTIDE SEQUENCE [LARGE SCALE GENOMIC DNA]</scope>
    <source>
        <strain evidence="2">WS_4</strain>
    </source>
</reference>
<feature type="transmembrane region" description="Helical" evidence="1">
    <location>
        <begin position="95"/>
        <end position="114"/>
    </location>
</feature>
<comment type="caution">
    <text evidence="2">The sequence shown here is derived from an EMBL/GenBank/DDBJ whole genome shotgun (WGS) entry which is preliminary data.</text>
</comment>
<evidence type="ECO:0000256" key="1">
    <source>
        <dbReference type="SAM" id="Phobius"/>
    </source>
</evidence>
<dbReference type="Proteomes" id="UP000319829">
    <property type="component" value="Unassembled WGS sequence"/>
</dbReference>
<proteinExistence type="predicted"/>
<dbReference type="EMBL" id="VBOU01000089">
    <property type="protein sequence ID" value="TMQ53136.1"/>
    <property type="molecule type" value="Genomic_DNA"/>
</dbReference>
<keyword evidence="1" id="KW-0472">Membrane</keyword>
<keyword evidence="1" id="KW-0812">Transmembrane</keyword>
<feature type="transmembrane region" description="Helical" evidence="1">
    <location>
        <begin position="179"/>
        <end position="198"/>
    </location>
</feature>
<evidence type="ECO:0008006" key="4">
    <source>
        <dbReference type="Google" id="ProtNLM"/>
    </source>
</evidence>